<feature type="compositionally biased region" description="Polar residues" evidence="1">
    <location>
        <begin position="159"/>
        <end position="178"/>
    </location>
</feature>
<name>A0A5C5VPJ6_9PLAN</name>
<evidence type="ECO:0000313" key="2">
    <source>
        <dbReference type="EMBL" id="TWT40030.1"/>
    </source>
</evidence>
<reference evidence="2 3" key="1">
    <citation type="submission" date="2019-02" db="EMBL/GenBank/DDBJ databases">
        <title>Deep-cultivation of Planctomycetes and their phenomic and genomic characterization uncovers novel biology.</title>
        <authorList>
            <person name="Wiegand S."/>
            <person name="Jogler M."/>
            <person name="Boedeker C."/>
            <person name="Pinto D."/>
            <person name="Vollmers J."/>
            <person name="Rivas-Marin E."/>
            <person name="Kohn T."/>
            <person name="Peeters S.H."/>
            <person name="Heuer A."/>
            <person name="Rast P."/>
            <person name="Oberbeckmann S."/>
            <person name="Bunk B."/>
            <person name="Jeske O."/>
            <person name="Meyerdierks A."/>
            <person name="Storesund J.E."/>
            <person name="Kallscheuer N."/>
            <person name="Luecker S."/>
            <person name="Lage O.M."/>
            <person name="Pohl T."/>
            <person name="Merkel B.J."/>
            <person name="Hornburger P."/>
            <person name="Mueller R.-W."/>
            <person name="Bruemmer F."/>
            <person name="Labrenz M."/>
            <person name="Spormann A.M."/>
            <person name="Op Den Camp H."/>
            <person name="Overmann J."/>
            <person name="Amann R."/>
            <person name="Jetten M.S.M."/>
            <person name="Mascher T."/>
            <person name="Medema M.H."/>
            <person name="Devos D.P."/>
            <person name="Kaster A.-K."/>
            <person name="Ovreas L."/>
            <person name="Rohde M."/>
            <person name="Galperin M.Y."/>
            <person name="Jogler C."/>
        </authorList>
    </citation>
    <scope>NUCLEOTIDE SEQUENCE [LARGE SCALE GENOMIC DNA]</scope>
    <source>
        <strain evidence="2 3">KOR42</strain>
    </source>
</reference>
<gene>
    <name evidence="2" type="ORF">KOR42_50310</name>
</gene>
<comment type="caution">
    <text evidence="2">The sequence shown here is derived from an EMBL/GenBank/DDBJ whole genome shotgun (WGS) entry which is preliminary data.</text>
</comment>
<keyword evidence="3" id="KW-1185">Reference proteome</keyword>
<dbReference type="AlphaFoldDB" id="A0A5C5VPJ6"/>
<feature type="region of interest" description="Disordered" evidence="1">
    <location>
        <begin position="153"/>
        <end position="178"/>
    </location>
</feature>
<organism evidence="2 3">
    <name type="scientific">Thalassoglobus neptunius</name>
    <dbReference type="NCBI Taxonomy" id="1938619"/>
    <lineage>
        <taxon>Bacteria</taxon>
        <taxon>Pseudomonadati</taxon>
        <taxon>Planctomycetota</taxon>
        <taxon>Planctomycetia</taxon>
        <taxon>Planctomycetales</taxon>
        <taxon>Planctomycetaceae</taxon>
        <taxon>Thalassoglobus</taxon>
    </lineage>
</organism>
<evidence type="ECO:0000256" key="1">
    <source>
        <dbReference type="SAM" id="MobiDB-lite"/>
    </source>
</evidence>
<protein>
    <submittedName>
        <fullName evidence="2">Uncharacterized protein</fullName>
    </submittedName>
</protein>
<proteinExistence type="predicted"/>
<dbReference type="EMBL" id="SIHI01000058">
    <property type="protein sequence ID" value="TWT40030.1"/>
    <property type="molecule type" value="Genomic_DNA"/>
</dbReference>
<accession>A0A5C5VPJ6</accession>
<dbReference type="Proteomes" id="UP000317243">
    <property type="component" value="Unassembled WGS sequence"/>
</dbReference>
<sequence>MKNCPCQKETRMASHSEAYGRLTRYRLFIVLFMLCTCCGCGGDEEEEHLEHIIPAHKPRNFAEAVSELQSRGVSIWDETASAEMKDEMLDIINWLPELAADSDLRRKQWETVQSTSQELSRIATSQDSEKSVESWNSYLEELESLVPYSDLAHPGANLRQVQHTETSEPTSAGEQQHD</sequence>
<evidence type="ECO:0000313" key="3">
    <source>
        <dbReference type="Proteomes" id="UP000317243"/>
    </source>
</evidence>